<feature type="transmembrane region" description="Helical" evidence="6">
    <location>
        <begin position="312"/>
        <end position="331"/>
    </location>
</feature>
<dbReference type="Pfam" id="PF01554">
    <property type="entry name" value="MatE"/>
    <property type="match status" value="2"/>
</dbReference>
<evidence type="ECO:0000313" key="7">
    <source>
        <dbReference type="EMBL" id="JAG96128.1"/>
    </source>
</evidence>
<proteinExistence type="inferred from homology"/>
<dbReference type="GO" id="GO:0016020">
    <property type="term" value="C:membrane"/>
    <property type="evidence" value="ECO:0007669"/>
    <property type="project" value="UniProtKB-SubCell"/>
</dbReference>
<feature type="transmembrane region" description="Helical" evidence="6">
    <location>
        <begin position="137"/>
        <end position="154"/>
    </location>
</feature>
<protein>
    <recommendedName>
        <fullName evidence="6">Protein DETOXIFICATION</fullName>
    </recommendedName>
    <alternativeName>
        <fullName evidence="6">Multidrug and toxic compound extrusion protein</fullName>
    </alternativeName>
</protein>
<dbReference type="AlphaFoldDB" id="A0A0D6R1H8"/>
<sequence length="504" mass="55425">MPEMANSLGRPLLEEKGSFKEDQEACIISLEERGKEDFLDCKDYCRRYMVESKKLWQIAGPAVFTRLTMYGTGVVTQAFVGHLGDLELAAISISTTVVVGLSFGLLLGMGSALETLCGQAFGARQYHMLGVYLQRSWIVLFVVSILLLPIYFYATPILKLMGQSDDIAQLSGMLAIWFIPQHIGYAFSLPLQRYLQSQLKNAVIAWMSGAAFLVHIVLSWLFIQKLEMGIVGAAITLNLSLWLPLIGQFLYVVCGGCPLTWNGFSREAFLDLWPFIKLSVASGVMLVLEIWYYRVLILLTGHLKNAQVALDSLAICMNINGIEVMIPLGFLAATGVRVANELGSGNGKGAKFAVIVAVTTSMAIGLIFWVLILTFRNDFALVFTDSAIIIEAVSKLAYLLAFTILLNSVQPVLSGVAIGSGWQSIVAYVNIACYYVIGVPFGVILGWVFHLRVLGIWAGMISGTAVQTLVLVILTYRCDWDREAAKAIEHVKKWSSAPYKTDLK</sequence>
<feature type="transmembrane region" description="Helical" evidence="6">
    <location>
        <begin position="396"/>
        <end position="418"/>
    </location>
</feature>
<comment type="subcellular location">
    <subcellularLocation>
        <location evidence="1">Membrane</location>
        <topology evidence="1">Multi-pass membrane protein</topology>
    </subcellularLocation>
</comment>
<feature type="transmembrane region" description="Helical" evidence="6">
    <location>
        <begin position="352"/>
        <end position="376"/>
    </location>
</feature>
<dbReference type="NCBIfam" id="TIGR00797">
    <property type="entry name" value="matE"/>
    <property type="match status" value="1"/>
</dbReference>
<keyword evidence="5 6" id="KW-0472">Membrane</keyword>
<dbReference type="GO" id="GO:0015297">
    <property type="term" value="F:antiporter activity"/>
    <property type="evidence" value="ECO:0007669"/>
    <property type="project" value="InterPro"/>
</dbReference>
<feature type="transmembrane region" description="Helical" evidence="6">
    <location>
        <begin position="88"/>
        <end position="116"/>
    </location>
</feature>
<comment type="similarity">
    <text evidence="2 6">Belongs to the multi antimicrobial extrusion (MATE) (TC 2.A.66.1) family.</text>
</comment>
<evidence type="ECO:0000256" key="3">
    <source>
        <dbReference type="ARBA" id="ARBA00022692"/>
    </source>
</evidence>
<evidence type="ECO:0000256" key="6">
    <source>
        <dbReference type="RuleBase" id="RU004914"/>
    </source>
</evidence>
<dbReference type="GO" id="GO:0042910">
    <property type="term" value="F:xenobiotic transmembrane transporter activity"/>
    <property type="evidence" value="ECO:0007669"/>
    <property type="project" value="InterPro"/>
</dbReference>
<dbReference type="InterPro" id="IPR002528">
    <property type="entry name" value="MATE_fam"/>
</dbReference>
<dbReference type="CDD" id="cd13132">
    <property type="entry name" value="MATE_eukaryotic"/>
    <property type="match status" value="1"/>
</dbReference>
<feature type="transmembrane region" description="Helical" evidence="6">
    <location>
        <begin position="203"/>
        <end position="223"/>
    </location>
</feature>
<feature type="transmembrane region" description="Helical" evidence="6">
    <location>
        <begin position="174"/>
        <end position="191"/>
    </location>
</feature>
<dbReference type="InterPro" id="IPR045069">
    <property type="entry name" value="MATE_euk"/>
</dbReference>
<keyword evidence="4 6" id="KW-1133">Transmembrane helix</keyword>
<feature type="transmembrane region" description="Helical" evidence="6">
    <location>
        <begin position="55"/>
        <end position="76"/>
    </location>
</feature>
<name>A0A0D6R1H8_ARACU</name>
<dbReference type="EMBL" id="GCKF01038485">
    <property type="protein sequence ID" value="JAG96128.1"/>
    <property type="molecule type" value="Transcribed_RNA"/>
</dbReference>
<dbReference type="PANTHER" id="PTHR11206">
    <property type="entry name" value="MULTIDRUG RESISTANCE PROTEIN"/>
    <property type="match status" value="1"/>
</dbReference>
<reference evidence="7" key="1">
    <citation type="submission" date="2015-03" db="EMBL/GenBank/DDBJ databases">
        <title>A transcriptome of Araucaria cunninghamii, an australian fine timber species.</title>
        <authorList>
            <person name="Jing Yi C.J.Y."/>
            <person name="Yin San L.Y.S."/>
            <person name="Abdul Karim S.S."/>
            <person name="Wan Azmi N.N."/>
            <person name="Hercus R.R."/>
            <person name="Croft L.L."/>
        </authorList>
    </citation>
    <scope>NUCLEOTIDE SEQUENCE</scope>
    <source>
        <strain evidence="7">MI0301</strain>
        <tissue evidence="7">Leaf</tissue>
    </source>
</reference>
<evidence type="ECO:0000256" key="5">
    <source>
        <dbReference type="ARBA" id="ARBA00023136"/>
    </source>
</evidence>
<accession>A0A0D6R1H8</accession>
<feature type="transmembrane region" description="Helical" evidence="6">
    <location>
        <begin position="425"/>
        <end position="449"/>
    </location>
</feature>
<organism evidence="7">
    <name type="scientific">Araucaria cunninghamii</name>
    <name type="common">Hoop pine</name>
    <name type="synonym">Moreton Bay pine</name>
    <dbReference type="NCBI Taxonomy" id="56994"/>
    <lineage>
        <taxon>Eukaryota</taxon>
        <taxon>Viridiplantae</taxon>
        <taxon>Streptophyta</taxon>
        <taxon>Embryophyta</taxon>
        <taxon>Tracheophyta</taxon>
        <taxon>Spermatophyta</taxon>
        <taxon>Pinopsida</taxon>
        <taxon>Pinidae</taxon>
        <taxon>Conifers II</taxon>
        <taxon>Araucariales</taxon>
        <taxon>Araucariaceae</taxon>
        <taxon>Araucaria</taxon>
    </lineage>
</organism>
<evidence type="ECO:0000256" key="1">
    <source>
        <dbReference type="ARBA" id="ARBA00004141"/>
    </source>
</evidence>
<feature type="transmembrane region" description="Helical" evidence="6">
    <location>
        <begin position="275"/>
        <end position="292"/>
    </location>
</feature>
<feature type="transmembrane region" description="Helical" evidence="6">
    <location>
        <begin position="455"/>
        <end position="476"/>
    </location>
</feature>
<evidence type="ECO:0000256" key="2">
    <source>
        <dbReference type="ARBA" id="ARBA00010199"/>
    </source>
</evidence>
<dbReference type="GO" id="GO:1990961">
    <property type="term" value="P:xenobiotic detoxification by transmembrane export across the plasma membrane"/>
    <property type="evidence" value="ECO:0007669"/>
    <property type="project" value="InterPro"/>
</dbReference>
<evidence type="ECO:0000256" key="4">
    <source>
        <dbReference type="ARBA" id="ARBA00022989"/>
    </source>
</evidence>
<feature type="transmembrane region" description="Helical" evidence="6">
    <location>
        <begin position="229"/>
        <end position="254"/>
    </location>
</feature>
<keyword evidence="3 6" id="KW-0812">Transmembrane</keyword>